<dbReference type="Proteomes" id="UP001596086">
    <property type="component" value="Unassembled WGS sequence"/>
</dbReference>
<sequence length="132" mass="14740">MKGILNVLETRLLRRPGWLRMPSAPSILVADSGFTVRGLAVPWEAVSRIRAWRGDPSGGAQPWRDLHGDICLDISAEVDARIITLSEAQRGFDDFVAMADRKMTFPLGWWDHLGGPGTRRQGVTLFERFTHG</sequence>
<evidence type="ECO:0000313" key="1">
    <source>
        <dbReference type="EMBL" id="MFC5549472.1"/>
    </source>
</evidence>
<evidence type="ECO:0000313" key="2">
    <source>
        <dbReference type="Proteomes" id="UP001596086"/>
    </source>
</evidence>
<proteinExistence type="predicted"/>
<protein>
    <submittedName>
        <fullName evidence="1">Uncharacterized protein</fullName>
    </submittedName>
</protein>
<accession>A0ABW0S2H4</accession>
<reference evidence="2" key="1">
    <citation type="journal article" date="2019" name="Int. J. Syst. Evol. Microbiol.">
        <title>The Global Catalogue of Microorganisms (GCM) 10K type strain sequencing project: providing services to taxonomists for standard genome sequencing and annotation.</title>
        <authorList>
            <consortium name="The Broad Institute Genomics Platform"/>
            <consortium name="The Broad Institute Genome Sequencing Center for Infectious Disease"/>
            <person name="Wu L."/>
            <person name="Ma J."/>
        </authorList>
    </citation>
    <scope>NUCLEOTIDE SEQUENCE [LARGE SCALE GENOMIC DNA]</scope>
    <source>
        <strain evidence="2">CGMCC 4.5798</strain>
    </source>
</reference>
<name>A0ABW0S2H4_9BURK</name>
<gene>
    <name evidence="1" type="ORF">ACFPO9_13225</name>
</gene>
<organism evidence="1 2">
    <name type="scientific">Massilia aerilata</name>
    <dbReference type="NCBI Taxonomy" id="453817"/>
    <lineage>
        <taxon>Bacteria</taxon>
        <taxon>Pseudomonadati</taxon>
        <taxon>Pseudomonadota</taxon>
        <taxon>Betaproteobacteria</taxon>
        <taxon>Burkholderiales</taxon>
        <taxon>Oxalobacteraceae</taxon>
        <taxon>Telluria group</taxon>
        <taxon>Massilia</taxon>
    </lineage>
</organism>
<dbReference type="EMBL" id="JBHSMZ010000008">
    <property type="protein sequence ID" value="MFC5549472.1"/>
    <property type="molecule type" value="Genomic_DNA"/>
</dbReference>
<keyword evidence="2" id="KW-1185">Reference proteome</keyword>
<comment type="caution">
    <text evidence="1">The sequence shown here is derived from an EMBL/GenBank/DDBJ whole genome shotgun (WGS) entry which is preliminary data.</text>
</comment>
<dbReference type="RefSeq" id="WP_379771508.1">
    <property type="nucleotide sequence ID" value="NZ_JBHSMZ010000008.1"/>
</dbReference>